<feature type="domain" description="NAA35-like N-terminal" evidence="2">
    <location>
        <begin position="661"/>
        <end position="747"/>
    </location>
</feature>
<feature type="domain" description="NAA35-like TPR repeats" evidence="4">
    <location>
        <begin position="1099"/>
        <end position="1155"/>
    </location>
</feature>
<protein>
    <recommendedName>
        <fullName evidence="7">DUF4773 domain-containing protein</fullName>
    </recommendedName>
</protein>
<dbReference type="InterPro" id="IPR057982">
    <property type="entry name" value="TPR_NAA35"/>
</dbReference>
<dbReference type="InterPro" id="IPR031941">
    <property type="entry name" value="DUF4773"/>
</dbReference>
<evidence type="ECO:0000259" key="3">
    <source>
        <dbReference type="Pfam" id="PF15998"/>
    </source>
</evidence>
<name>A0ABN8B7J2_CHISP</name>
<reference evidence="5" key="1">
    <citation type="submission" date="2021-12" db="EMBL/GenBank/DDBJ databases">
        <authorList>
            <person name="King R."/>
        </authorList>
    </citation>
    <scope>NUCLEOTIDE SEQUENCE</scope>
</reference>
<dbReference type="Pfam" id="PF25789">
    <property type="entry name" value="TPR_NAA35"/>
    <property type="match status" value="3"/>
</dbReference>
<dbReference type="PANTHER" id="PTHR36299">
    <property type="entry name" value="AGAP008005-PA"/>
    <property type="match status" value="1"/>
</dbReference>
<feature type="signal peptide" evidence="1">
    <location>
        <begin position="1"/>
        <end position="18"/>
    </location>
</feature>
<dbReference type="PANTHER" id="PTHR36299:SF4">
    <property type="entry name" value="GH07892P-RELATED"/>
    <property type="match status" value="1"/>
</dbReference>
<dbReference type="Pfam" id="PF15998">
    <property type="entry name" value="DUF4773"/>
    <property type="match status" value="3"/>
</dbReference>
<evidence type="ECO:0000259" key="4">
    <source>
        <dbReference type="Pfam" id="PF25789"/>
    </source>
</evidence>
<feature type="domain" description="DUF4773" evidence="3">
    <location>
        <begin position="138"/>
        <end position="253"/>
    </location>
</feature>
<evidence type="ECO:0000313" key="6">
    <source>
        <dbReference type="Proteomes" id="UP001153292"/>
    </source>
</evidence>
<gene>
    <name evidence="5" type="ORF">CHILSU_LOCUS8858</name>
</gene>
<feature type="domain" description="NAA35-like TPR repeats" evidence="4">
    <location>
        <begin position="923"/>
        <end position="1007"/>
    </location>
</feature>
<keyword evidence="6" id="KW-1185">Reference proteome</keyword>
<dbReference type="Proteomes" id="UP001153292">
    <property type="component" value="Chromosome 4"/>
</dbReference>
<proteinExistence type="predicted"/>
<organism evidence="5 6">
    <name type="scientific">Chilo suppressalis</name>
    <name type="common">Asiatic rice borer moth</name>
    <dbReference type="NCBI Taxonomy" id="168631"/>
    <lineage>
        <taxon>Eukaryota</taxon>
        <taxon>Metazoa</taxon>
        <taxon>Ecdysozoa</taxon>
        <taxon>Arthropoda</taxon>
        <taxon>Hexapoda</taxon>
        <taxon>Insecta</taxon>
        <taxon>Pterygota</taxon>
        <taxon>Neoptera</taxon>
        <taxon>Endopterygota</taxon>
        <taxon>Lepidoptera</taxon>
        <taxon>Glossata</taxon>
        <taxon>Ditrysia</taxon>
        <taxon>Pyraloidea</taxon>
        <taxon>Crambidae</taxon>
        <taxon>Crambinae</taxon>
        <taxon>Chilo</taxon>
    </lineage>
</organism>
<evidence type="ECO:0008006" key="7">
    <source>
        <dbReference type="Google" id="ProtNLM"/>
    </source>
</evidence>
<evidence type="ECO:0000313" key="5">
    <source>
        <dbReference type="EMBL" id="CAH0405493.1"/>
    </source>
</evidence>
<evidence type="ECO:0000259" key="2">
    <source>
        <dbReference type="Pfam" id="PF04112"/>
    </source>
</evidence>
<feature type="domain" description="NAA35-like TPR repeats" evidence="4">
    <location>
        <begin position="1022"/>
        <end position="1059"/>
    </location>
</feature>
<dbReference type="InterPro" id="IPR057983">
    <property type="entry name" value="NAA35-like_N"/>
</dbReference>
<keyword evidence="1" id="KW-0732">Signal</keyword>
<evidence type="ECO:0000256" key="1">
    <source>
        <dbReference type="SAM" id="SignalP"/>
    </source>
</evidence>
<accession>A0ABN8B7J2</accession>
<feature type="chain" id="PRO_5045823653" description="DUF4773 domain-containing protein" evidence="1">
    <location>
        <begin position="19"/>
        <end position="1156"/>
    </location>
</feature>
<feature type="domain" description="DUF4773" evidence="3">
    <location>
        <begin position="381"/>
        <end position="496"/>
    </location>
</feature>
<dbReference type="EMBL" id="OU963897">
    <property type="protein sequence ID" value="CAH0405493.1"/>
    <property type="molecule type" value="Genomic_DNA"/>
</dbReference>
<feature type="domain" description="DUF4773" evidence="3">
    <location>
        <begin position="561"/>
        <end position="654"/>
    </location>
</feature>
<sequence length="1156" mass="128297">MKFITIILLIHFMVYTKAISDEVFFEQDKPYDVVNIRVPEALWRRAYQPTPVLKSPVTIVVPIHVAQDDENVVEDTDYEEAAEVGSVGESTTVSNQEILHDPVGTDATVAADVTQRPIADEITTPIPGQVNGTLFRFPCSCVDGQCGCCTGSILERIRTKACGNITFIPEDFVFDVRLSVNNNTVVRRRVSASDPPPICFNPRRAPFVEVCAEISNIRIRNRNAFACLDINADIAGFPIYSASFRCFGLGTSGVQTGLKPKPISSGPAPVSLYGNNNDDDDDDGGFIENAADALGVGDGIFGGGSDSDGGGPLDEIGDAVDSRDNINQTPIGYFSVEVPDEELALLDKVKLKKVSAIEQYARKNRDSNDNSTSIPTTSAGPCTCSLGVCKCCTGLILDLFNQKACMRITYHPGDFAFDVAMSMNNRILYENSMSGKNPKPICISPPRMPNLKVCAKFYNVFFPGRNFHFCLAMTGQWRSVQLFDMAFDCLRMGANGIVMVKPDEGGGLPVANPQGGVDAVIDAGEDEIEDYDENLTIRDLMPRPWYKPGWLLRLPFSGGRCKCDGLQCRCCTGIRINTFNFDRKTCAHLTYEPTNSTIELEVRMNNDSVYRNLFSARNPPPFCLPIPVPYLPPGLVDMCIRLFDITIVQQKLHAGKLKVEDLDPSELIGIIDATMACIVSWLEGHSLAQTVFTNLYLHQPHSIVNKTLKAYCIAVYKLLDCIRDCINKAQVFEEEDFQPMGYGYRLGSNPQSGNTYDASLEVSEQKCVAILREQEEELNKKARSTEDDSSSNLWSALAARIRFTRMFYQALLLITRRDSTSGADCVALLNGCSEMMKVIIKTAGKGTQPVENSDSPNPMGFEPMINQRLLPPTFPRYTRIKPRAEALQYFDELVTRLRHAWKITSCTNFHTALKKSTFVRPSFKDFFMEFSRQRACILSRSALQLLYLSPSPATTASMAQSAMNGPVGQPRPHHAFVEILRDSVKGFVNPAALTPKSPMVSTPQAESVDAVLSGAAGTGPRACFGTWILYHVLRVMIAYLLSGLELELYSVHEYHYIFWSDFLLRHLDPVLSTAGHDRVPSVRTEAGAIQRPRVSLHMLALVAFKLQGKIRQPQSEFDNEAVRYKHRFAPLSVLTPPQVHYHEFCEMTQPLQYQTS</sequence>
<dbReference type="Pfam" id="PF04112">
    <property type="entry name" value="Mak10"/>
    <property type="match status" value="1"/>
</dbReference>